<protein>
    <submittedName>
        <fullName evidence="1">Uncharacterized protein</fullName>
    </submittedName>
</protein>
<keyword evidence="2" id="KW-1185">Reference proteome</keyword>
<accession>M1VYJ2</accession>
<comment type="caution">
    <text evidence="1">The sequence shown here is derived from an EMBL/GenBank/DDBJ whole genome shotgun (WGS) entry which is preliminary data.</text>
</comment>
<proteinExistence type="predicted"/>
<organism evidence="1 2">
    <name type="scientific">Claviceps purpurea (strain 20.1)</name>
    <name type="common">Ergot fungus</name>
    <name type="synonym">Sphacelia segetum</name>
    <dbReference type="NCBI Taxonomy" id="1111077"/>
    <lineage>
        <taxon>Eukaryota</taxon>
        <taxon>Fungi</taxon>
        <taxon>Dikarya</taxon>
        <taxon>Ascomycota</taxon>
        <taxon>Pezizomycotina</taxon>
        <taxon>Sordariomycetes</taxon>
        <taxon>Hypocreomycetidae</taxon>
        <taxon>Hypocreales</taxon>
        <taxon>Clavicipitaceae</taxon>
        <taxon>Claviceps</taxon>
    </lineage>
</organism>
<gene>
    <name evidence="1" type="ORF">CPUR_08029</name>
</gene>
<dbReference type="VEuPathDB" id="FungiDB:CPUR_08029"/>
<name>M1VYJ2_CLAP2</name>
<dbReference type="Proteomes" id="UP000016801">
    <property type="component" value="Unassembled WGS sequence"/>
</dbReference>
<sequence>MGEGIEVVLDAQYFLLYDPLKPSP</sequence>
<evidence type="ECO:0000313" key="1">
    <source>
        <dbReference type="EMBL" id="CCE34097.1"/>
    </source>
</evidence>
<dbReference type="HOGENOM" id="CLU_3421335_0_0_1"/>
<reference evidence="1 2" key="1">
    <citation type="journal article" date="2013" name="PLoS Genet.">
        <title>Plant-symbiotic fungi as chemical engineers: Multi-genome analysis of the Clavicipitaceae reveals dynamics of alkaloid loci.</title>
        <authorList>
            <person name="Schardl C.L."/>
            <person name="Young C.A."/>
            <person name="Hesse U."/>
            <person name="Amyotte S.G."/>
            <person name="Andreeva K."/>
            <person name="Calie P.J."/>
            <person name="Fleetwood D.J."/>
            <person name="Haws D.C."/>
            <person name="Moore N."/>
            <person name="Oeser B."/>
            <person name="Panaccione D.G."/>
            <person name="Schweri K.K."/>
            <person name="Voisey C.R."/>
            <person name="Farman M.L."/>
            <person name="Jaromczyk J.W."/>
            <person name="Roe B.A."/>
            <person name="O'Sullivan D.M."/>
            <person name="Scott B."/>
            <person name="Tudzynski P."/>
            <person name="An Z."/>
            <person name="Arnaoudova E.G."/>
            <person name="Bullock C.T."/>
            <person name="Charlton N.D."/>
            <person name="Chen L."/>
            <person name="Cox M."/>
            <person name="Dinkins R.D."/>
            <person name="Florea S."/>
            <person name="Glenn A.E."/>
            <person name="Gordon A."/>
            <person name="Gueldener U."/>
            <person name="Harris D.R."/>
            <person name="Hollin W."/>
            <person name="Jaromczyk J."/>
            <person name="Johnson R.D."/>
            <person name="Khan A.K."/>
            <person name="Leistner E."/>
            <person name="Leuchtmann A."/>
            <person name="Li C."/>
            <person name="Liu J."/>
            <person name="Liu J."/>
            <person name="Liu M."/>
            <person name="Mace W."/>
            <person name="Machado C."/>
            <person name="Nagabhyru P."/>
            <person name="Pan J."/>
            <person name="Schmid J."/>
            <person name="Sugawara K."/>
            <person name="Steiner U."/>
            <person name="Takach J.E."/>
            <person name="Tanaka E."/>
            <person name="Webb J.S."/>
            <person name="Wilson E.V."/>
            <person name="Wiseman J.L."/>
            <person name="Yoshida R."/>
            <person name="Zeng Z."/>
        </authorList>
    </citation>
    <scope>NUCLEOTIDE SEQUENCE [LARGE SCALE GENOMIC DNA]</scope>
    <source>
        <strain evidence="1 2">20.1</strain>
    </source>
</reference>
<dbReference type="EMBL" id="CAGA01000075">
    <property type="protein sequence ID" value="CCE34097.1"/>
    <property type="molecule type" value="Genomic_DNA"/>
</dbReference>
<evidence type="ECO:0000313" key="2">
    <source>
        <dbReference type="Proteomes" id="UP000016801"/>
    </source>
</evidence>
<dbReference type="AlphaFoldDB" id="M1VYJ2"/>